<proteinExistence type="predicted"/>
<name>A0A1B7VW22_APHFL</name>
<dbReference type="InterPro" id="IPR027417">
    <property type="entry name" value="P-loop_NTPase"/>
</dbReference>
<dbReference type="Pfam" id="PF26355">
    <property type="entry name" value="HTH_VMAP-M9"/>
    <property type="match status" value="1"/>
</dbReference>
<feature type="domain" description="NB-ARC" evidence="1">
    <location>
        <begin position="149"/>
        <end position="248"/>
    </location>
</feature>
<evidence type="ECO:0000313" key="3">
    <source>
        <dbReference type="EMBL" id="OBQ25181.1"/>
    </source>
</evidence>
<protein>
    <submittedName>
        <fullName evidence="3">ATPase domain-containing protein</fullName>
    </submittedName>
</protein>
<dbReference type="InterPro" id="IPR002182">
    <property type="entry name" value="NB-ARC"/>
</dbReference>
<organism evidence="3 4">
    <name type="scientific">Aphanizomenon flos-aquae LD13</name>
    <dbReference type="NCBI Taxonomy" id="1710894"/>
    <lineage>
        <taxon>Bacteria</taxon>
        <taxon>Bacillati</taxon>
        <taxon>Cyanobacteriota</taxon>
        <taxon>Cyanophyceae</taxon>
        <taxon>Nostocales</taxon>
        <taxon>Aphanizomenonaceae</taxon>
        <taxon>Aphanizomenon</taxon>
    </lineage>
</organism>
<evidence type="ECO:0000313" key="4">
    <source>
        <dbReference type="Proteomes" id="UP000092382"/>
    </source>
</evidence>
<dbReference type="PRINTS" id="PR00364">
    <property type="entry name" value="DISEASERSIST"/>
</dbReference>
<dbReference type="Gene3D" id="3.40.50.300">
    <property type="entry name" value="P-loop containing nucleotide triphosphate hydrolases"/>
    <property type="match status" value="1"/>
</dbReference>
<feature type="domain" description="vWA-MoxR associated protein N-terminal HTH" evidence="2">
    <location>
        <begin position="1"/>
        <end position="83"/>
    </location>
</feature>
<dbReference type="Pfam" id="PF00931">
    <property type="entry name" value="NB-ARC"/>
    <property type="match status" value="1"/>
</dbReference>
<evidence type="ECO:0000259" key="1">
    <source>
        <dbReference type="Pfam" id="PF00931"/>
    </source>
</evidence>
<dbReference type="EMBL" id="LJOY01000035">
    <property type="protein sequence ID" value="OBQ25181.1"/>
    <property type="molecule type" value="Genomic_DNA"/>
</dbReference>
<dbReference type="STRING" id="1803587.GCA_001593825_03229"/>
<gene>
    <name evidence="3" type="ORF">AN481_11585</name>
</gene>
<comment type="caution">
    <text evidence="3">The sequence shown here is derived from an EMBL/GenBank/DDBJ whole genome shotgun (WGS) entry which is preliminary data.</text>
</comment>
<dbReference type="PATRIC" id="fig|1710894.3.peg.38"/>
<dbReference type="SUPFAM" id="SSF52540">
    <property type="entry name" value="P-loop containing nucleoside triphosphate hydrolases"/>
    <property type="match status" value="1"/>
</dbReference>
<evidence type="ECO:0000259" key="2">
    <source>
        <dbReference type="Pfam" id="PF26355"/>
    </source>
</evidence>
<dbReference type="Proteomes" id="UP000092382">
    <property type="component" value="Unassembled WGS sequence"/>
</dbReference>
<dbReference type="GO" id="GO:0043531">
    <property type="term" value="F:ADP binding"/>
    <property type="evidence" value="ECO:0007669"/>
    <property type="project" value="InterPro"/>
</dbReference>
<dbReference type="InterPro" id="IPR058651">
    <property type="entry name" value="HTH_VMAP-M9"/>
</dbReference>
<sequence>MNVTEMLQFVDHLVFTQTDKHLDDLQKKIIQELFNGKTYRQIARIYDYDEGYIGDESRKLFKMLSDGLGQEVNKSNFCWTIERFINSINKNSPNSKISKILNFENNNINCYSHHQKSNHYQEDHHPKQSKSYYHDLTVSPKINRFYGREKELELIFKFLVNQNTHLISILGLPGIGKTSLVKRFVDLNLDKFEVIIWRSLKFPKSLNLLIDDLLNVCQQEAKQLIDDKLKQLFDIFRNQKCLIILDDLENIFINCQFAGKYKPEYQDYQTFLQMITEIEHQSCLILISQEKCQEMISLDNELYPIYSLEISGLNHADILQNTGLKNQENWLELMKLYENHPKYLQYISILIKDVFQGEVSEFLKENILILTADFKTEFDSIWLRLSDIEKEILLKISQNHQPISRDEIKKCLSLSSIDIINGLQSLTRRFLLTKLENDEKLLNISPILREYLKIHHH</sequence>
<accession>A0A1B7VW22</accession>
<reference evidence="3 4" key="1">
    <citation type="submission" date="2015-09" db="EMBL/GenBank/DDBJ databases">
        <title>Whole genome shotgun sequence assembly of Aphanizomenon flos-aquae UKL13.</title>
        <authorList>
            <person name="Driscoll C."/>
        </authorList>
    </citation>
    <scope>NUCLEOTIDE SEQUENCE [LARGE SCALE GENOMIC DNA]</scope>
    <source>
        <strain evidence="3">MDT13</strain>
    </source>
</reference>
<dbReference type="AlphaFoldDB" id="A0A1B7VW22"/>